<dbReference type="AlphaFoldDB" id="A0AAJ6FQ55"/>
<reference evidence="2" key="1">
    <citation type="submission" date="2023-04" db="EMBL/GenBank/DDBJ databases">
        <title>Four porcine-derived lactic acid bacteria strains analyses and their evaluation as potential probiotics based on genomics.</title>
        <authorList>
            <person name="Niu D."/>
        </authorList>
    </citation>
    <scope>NUCLEOTIDE SEQUENCE</scope>
    <source>
        <strain evidence="2">ZSB1</strain>
    </source>
</reference>
<organism evidence="2 3">
    <name type="scientific">Ligilactobacillus animalis</name>
    <dbReference type="NCBI Taxonomy" id="1605"/>
    <lineage>
        <taxon>Bacteria</taxon>
        <taxon>Bacillati</taxon>
        <taxon>Bacillota</taxon>
        <taxon>Bacilli</taxon>
        <taxon>Lactobacillales</taxon>
        <taxon>Lactobacillaceae</taxon>
        <taxon>Ligilactobacillus</taxon>
    </lineage>
</organism>
<feature type="transmembrane region" description="Helical" evidence="1">
    <location>
        <begin position="41"/>
        <end position="62"/>
    </location>
</feature>
<name>A0AAJ6FQ55_9LACO</name>
<evidence type="ECO:0000313" key="3">
    <source>
        <dbReference type="Proteomes" id="UP001238155"/>
    </source>
</evidence>
<dbReference type="RefSeq" id="WP_283534926.1">
    <property type="nucleotide sequence ID" value="NZ_CP123751.1"/>
</dbReference>
<dbReference type="Proteomes" id="UP001238155">
    <property type="component" value="Chromosome"/>
</dbReference>
<feature type="transmembrane region" description="Helical" evidence="1">
    <location>
        <begin position="74"/>
        <end position="96"/>
    </location>
</feature>
<keyword evidence="1" id="KW-0472">Membrane</keyword>
<sequence length="99" mass="11104">MTNLIYQLLVETKTGLKVCKLWNELTKLFNVYLSYCSKNKVVGVISYLITIIVGAVVLKLWLIPFLLKLMLIGAYLLGGLVFGAVLSVILLLNFFAQHL</sequence>
<accession>A0AAJ6FQ55</accession>
<dbReference type="EMBL" id="CP123751">
    <property type="protein sequence ID" value="WHQ81028.1"/>
    <property type="molecule type" value="Genomic_DNA"/>
</dbReference>
<evidence type="ECO:0000256" key="1">
    <source>
        <dbReference type="SAM" id="Phobius"/>
    </source>
</evidence>
<gene>
    <name evidence="2" type="ORF">QFF56_04870</name>
</gene>
<keyword evidence="1" id="KW-1133">Transmembrane helix</keyword>
<proteinExistence type="predicted"/>
<protein>
    <submittedName>
        <fullName evidence="2">Uncharacterized protein</fullName>
    </submittedName>
</protein>
<evidence type="ECO:0000313" key="2">
    <source>
        <dbReference type="EMBL" id="WHQ81028.1"/>
    </source>
</evidence>
<keyword evidence="1" id="KW-0812">Transmembrane</keyword>